<accession>A0A4C1UQP6</accession>
<dbReference type="AlphaFoldDB" id="A0A4C1UQP6"/>
<evidence type="ECO:0000313" key="1">
    <source>
        <dbReference type="EMBL" id="GBP28649.1"/>
    </source>
</evidence>
<keyword evidence="2" id="KW-1185">Reference proteome</keyword>
<dbReference type="EMBL" id="BGZK01000209">
    <property type="protein sequence ID" value="GBP28649.1"/>
    <property type="molecule type" value="Genomic_DNA"/>
</dbReference>
<reference evidence="1 2" key="1">
    <citation type="journal article" date="2019" name="Commun. Biol.">
        <title>The bagworm genome reveals a unique fibroin gene that provides high tensile strength.</title>
        <authorList>
            <person name="Kono N."/>
            <person name="Nakamura H."/>
            <person name="Ohtoshi R."/>
            <person name="Tomita M."/>
            <person name="Numata K."/>
            <person name="Arakawa K."/>
        </authorList>
    </citation>
    <scope>NUCLEOTIDE SEQUENCE [LARGE SCALE GENOMIC DNA]</scope>
</reference>
<dbReference type="OrthoDB" id="10573663at2759"/>
<protein>
    <submittedName>
        <fullName evidence="1">Uncharacterized protein</fullName>
    </submittedName>
</protein>
<organism evidence="1 2">
    <name type="scientific">Eumeta variegata</name>
    <name type="common">Bagworm moth</name>
    <name type="synonym">Eumeta japonica</name>
    <dbReference type="NCBI Taxonomy" id="151549"/>
    <lineage>
        <taxon>Eukaryota</taxon>
        <taxon>Metazoa</taxon>
        <taxon>Ecdysozoa</taxon>
        <taxon>Arthropoda</taxon>
        <taxon>Hexapoda</taxon>
        <taxon>Insecta</taxon>
        <taxon>Pterygota</taxon>
        <taxon>Neoptera</taxon>
        <taxon>Endopterygota</taxon>
        <taxon>Lepidoptera</taxon>
        <taxon>Glossata</taxon>
        <taxon>Ditrysia</taxon>
        <taxon>Tineoidea</taxon>
        <taxon>Psychidae</taxon>
        <taxon>Oiketicinae</taxon>
        <taxon>Eumeta</taxon>
    </lineage>
</organism>
<name>A0A4C1UQP6_EUMVA</name>
<gene>
    <name evidence="1" type="ORF">EVAR_85848_1</name>
</gene>
<sequence>MVSKRRPTIERKTTNKMGRQHKCVQQTFFLEKLIFFLQLFFPGGTSLFRLRKAQSVLPYNSRLIRGFSENSAVGADDYALSNSLAFYFIKLNRSGQNFKRN</sequence>
<dbReference type="Proteomes" id="UP000299102">
    <property type="component" value="Unassembled WGS sequence"/>
</dbReference>
<comment type="caution">
    <text evidence="1">The sequence shown here is derived from an EMBL/GenBank/DDBJ whole genome shotgun (WGS) entry which is preliminary data.</text>
</comment>
<proteinExistence type="predicted"/>
<evidence type="ECO:0000313" key="2">
    <source>
        <dbReference type="Proteomes" id="UP000299102"/>
    </source>
</evidence>